<dbReference type="Proteomes" id="UP000631576">
    <property type="component" value="Unassembled WGS sequence"/>
</dbReference>
<sequence length="480" mass="53612">MTGKVILKKIGIGIITTALLLSQPMQMVYAEEGNNPEATEEAADANLEEKTKEQIAAEEAAKKQASYDTPVDTNALENWPTGPNVYAASAIVMDIDSGAVLYGKQIDEKRYPASITKLLTVLVALENANLTDKITFTDECLNFLEWDDANIGMRVGEEITLEEALYGVLLASANEVSYAVAKNVGENLGIGYDGFIELMNERAQELGCKNSHWVNANGLHDENHYTTAYDMALIASAVYQKEDFQRIEQTLEYKLGKTNLVEEERILDQNHKMLWPENYYYYPYAKAGKTGYTDQSKTTLVTMADNGNMRLAAVVLGDYGVDAYEDTRNMFEYGFGNFRKVMLSEQSKSENIESFADSNAYIILPEAVDFTNVDCEIQLSDSDVNNADMATAVYTYQGNIIGKAKVKVSDVYKAKQSAAVTEKKDSKKSTQTGAAKDEEISWKGYLPLIVMGGITVAILFVFLPIWLHLQRKRRKNRRRR</sequence>
<keyword evidence="6" id="KW-0961">Cell wall biogenesis/degradation</keyword>
<dbReference type="Gene3D" id="3.40.710.10">
    <property type="entry name" value="DD-peptidase/beta-lactamase superfamily"/>
    <property type="match status" value="1"/>
</dbReference>
<dbReference type="PRINTS" id="PR00725">
    <property type="entry name" value="DADACBPTASE1"/>
</dbReference>
<accession>A0ABR7GDD2</accession>
<dbReference type="SUPFAM" id="SSF56601">
    <property type="entry name" value="beta-lactamase/transpeptidase-like"/>
    <property type="match status" value="1"/>
</dbReference>
<dbReference type="InterPro" id="IPR001967">
    <property type="entry name" value="Peptidase_S11_N"/>
</dbReference>
<evidence type="ECO:0000256" key="5">
    <source>
        <dbReference type="ARBA" id="ARBA00022984"/>
    </source>
</evidence>
<dbReference type="InterPro" id="IPR012338">
    <property type="entry name" value="Beta-lactam/transpept-like"/>
</dbReference>
<evidence type="ECO:0000313" key="11">
    <source>
        <dbReference type="Proteomes" id="UP000631576"/>
    </source>
</evidence>
<gene>
    <name evidence="10" type="ORF">H8S40_14790</name>
</gene>
<evidence type="ECO:0000259" key="9">
    <source>
        <dbReference type="Pfam" id="PF00768"/>
    </source>
</evidence>
<name>A0ABR7GDD2_9FIRM</name>
<keyword evidence="8" id="KW-0812">Transmembrane</keyword>
<keyword evidence="2" id="KW-0732">Signal</keyword>
<evidence type="ECO:0000256" key="6">
    <source>
        <dbReference type="ARBA" id="ARBA00023316"/>
    </source>
</evidence>
<keyword evidence="10" id="KW-0645">Protease</keyword>
<evidence type="ECO:0000256" key="3">
    <source>
        <dbReference type="ARBA" id="ARBA00022801"/>
    </source>
</evidence>
<dbReference type="PANTHER" id="PTHR21581:SF33">
    <property type="entry name" value="D-ALANYL-D-ALANINE CARBOXYPEPTIDASE DACB"/>
    <property type="match status" value="1"/>
</dbReference>
<keyword evidence="10" id="KW-0121">Carboxypeptidase</keyword>
<keyword evidence="4" id="KW-0133">Cell shape</keyword>
<organism evidence="10 11">
    <name type="scientific">Ruminococcus hominis</name>
    <dbReference type="NCBI Taxonomy" id="2763065"/>
    <lineage>
        <taxon>Bacteria</taxon>
        <taxon>Bacillati</taxon>
        <taxon>Bacillota</taxon>
        <taxon>Clostridia</taxon>
        <taxon>Eubacteriales</taxon>
        <taxon>Oscillospiraceae</taxon>
        <taxon>Ruminococcus</taxon>
    </lineage>
</organism>
<dbReference type="InterPro" id="IPR018044">
    <property type="entry name" value="Peptidase_S11"/>
</dbReference>
<dbReference type="GO" id="GO:0004180">
    <property type="term" value="F:carboxypeptidase activity"/>
    <property type="evidence" value="ECO:0007669"/>
    <property type="project" value="UniProtKB-KW"/>
</dbReference>
<comment type="caution">
    <text evidence="10">The sequence shown here is derived from an EMBL/GenBank/DDBJ whole genome shotgun (WGS) entry which is preliminary data.</text>
</comment>
<dbReference type="RefSeq" id="WP_186865520.1">
    <property type="nucleotide sequence ID" value="NZ_JACOPE010000001.1"/>
</dbReference>
<keyword evidence="8" id="KW-0472">Membrane</keyword>
<evidence type="ECO:0000256" key="4">
    <source>
        <dbReference type="ARBA" id="ARBA00022960"/>
    </source>
</evidence>
<evidence type="ECO:0000256" key="8">
    <source>
        <dbReference type="SAM" id="Phobius"/>
    </source>
</evidence>
<proteinExistence type="inferred from homology"/>
<evidence type="ECO:0000256" key="7">
    <source>
        <dbReference type="RuleBase" id="RU004016"/>
    </source>
</evidence>
<comment type="similarity">
    <text evidence="1 7">Belongs to the peptidase S11 family.</text>
</comment>
<reference evidence="10 11" key="1">
    <citation type="submission" date="2020-08" db="EMBL/GenBank/DDBJ databases">
        <title>Genome public.</title>
        <authorList>
            <person name="Liu C."/>
            <person name="Sun Q."/>
        </authorList>
    </citation>
    <scope>NUCLEOTIDE SEQUENCE [LARGE SCALE GENOMIC DNA]</scope>
    <source>
        <strain evidence="10 11">NSJ-13</strain>
    </source>
</reference>
<keyword evidence="3" id="KW-0378">Hydrolase</keyword>
<dbReference type="PANTHER" id="PTHR21581">
    <property type="entry name" value="D-ALANYL-D-ALANINE CARBOXYPEPTIDASE"/>
    <property type="match status" value="1"/>
</dbReference>
<keyword evidence="11" id="KW-1185">Reference proteome</keyword>
<evidence type="ECO:0000313" key="10">
    <source>
        <dbReference type="EMBL" id="MBC5684786.1"/>
    </source>
</evidence>
<evidence type="ECO:0000256" key="2">
    <source>
        <dbReference type="ARBA" id="ARBA00022729"/>
    </source>
</evidence>
<evidence type="ECO:0000256" key="1">
    <source>
        <dbReference type="ARBA" id="ARBA00007164"/>
    </source>
</evidence>
<dbReference type="Pfam" id="PF00768">
    <property type="entry name" value="Peptidase_S11"/>
    <property type="match status" value="1"/>
</dbReference>
<feature type="transmembrane region" description="Helical" evidence="8">
    <location>
        <begin position="445"/>
        <end position="469"/>
    </location>
</feature>
<dbReference type="EMBL" id="JACOPE010000001">
    <property type="protein sequence ID" value="MBC5684786.1"/>
    <property type="molecule type" value="Genomic_DNA"/>
</dbReference>
<keyword evidence="5" id="KW-0573">Peptidoglycan synthesis</keyword>
<feature type="domain" description="Peptidase S11 D-alanyl-D-alanine carboxypeptidase A N-terminal" evidence="9">
    <location>
        <begin position="81"/>
        <end position="318"/>
    </location>
</feature>
<protein>
    <submittedName>
        <fullName evidence="10">D-alanyl-D-alanine carboxypeptidase</fullName>
    </submittedName>
</protein>
<keyword evidence="8" id="KW-1133">Transmembrane helix</keyword>